<dbReference type="SUPFAM" id="SSF52172">
    <property type="entry name" value="CheY-like"/>
    <property type="match status" value="1"/>
</dbReference>
<dbReference type="GO" id="GO:0005886">
    <property type="term" value="C:plasma membrane"/>
    <property type="evidence" value="ECO:0007669"/>
    <property type="project" value="TreeGrafter"/>
</dbReference>
<evidence type="ECO:0000256" key="5">
    <source>
        <dbReference type="ARBA" id="ARBA00022777"/>
    </source>
</evidence>
<dbReference type="SMART" id="SM00448">
    <property type="entry name" value="REC"/>
    <property type="match status" value="1"/>
</dbReference>
<dbReference type="GO" id="GO:0000155">
    <property type="term" value="F:phosphorelay sensor kinase activity"/>
    <property type="evidence" value="ECO:0007669"/>
    <property type="project" value="InterPro"/>
</dbReference>
<dbReference type="VEuPathDB" id="FungiDB:PV09_07096"/>
<dbReference type="InterPro" id="IPR011006">
    <property type="entry name" value="CheY-like_superfamily"/>
</dbReference>
<reference evidence="11 12" key="1">
    <citation type="submission" date="2015-01" db="EMBL/GenBank/DDBJ databases">
        <title>The Genome Sequence of Ochroconis gallopava CBS43764.</title>
        <authorList>
            <consortium name="The Broad Institute Genomics Platform"/>
            <person name="Cuomo C."/>
            <person name="de Hoog S."/>
            <person name="Gorbushina A."/>
            <person name="Stielow B."/>
            <person name="Teixiera M."/>
            <person name="Abouelleil A."/>
            <person name="Chapman S.B."/>
            <person name="Priest M."/>
            <person name="Young S.K."/>
            <person name="Wortman J."/>
            <person name="Nusbaum C."/>
            <person name="Birren B."/>
        </authorList>
    </citation>
    <scope>NUCLEOTIDE SEQUENCE [LARGE SCALE GENOMIC DNA]</scope>
    <source>
        <strain evidence="11 12">CBS 43764</strain>
    </source>
</reference>
<dbReference type="InterPro" id="IPR003594">
    <property type="entry name" value="HATPase_dom"/>
</dbReference>
<feature type="compositionally biased region" description="Basic and acidic residues" evidence="8">
    <location>
        <begin position="11"/>
        <end position="25"/>
    </location>
</feature>
<dbReference type="CDD" id="cd17546">
    <property type="entry name" value="REC_hyHK_CKI1_RcsC-like"/>
    <property type="match status" value="1"/>
</dbReference>
<dbReference type="EMBL" id="KN847555">
    <property type="protein sequence ID" value="KIW01321.1"/>
    <property type="molecule type" value="Genomic_DNA"/>
</dbReference>
<evidence type="ECO:0000256" key="4">
    <source>
        <dbReference type="ARBA" id="ARBA00022679"/>
    </source>
</evidence>
<evidence type="ECO:0000313" key="12">
    <source>
        <dbReference type="Proteomes" id="UP000053259"/>
    </source>
</evidence>
<evidence type="ECO:0000259" key="10">
    <source>
        <dbReference type="PROSITE" id="PS50110"/>
    </source>
</evidence>
<feature type="coiled-coil region" evidence="7">
    <location>
        <begin position="304"/>
        <end position="331"/>
    </location>
</feature>
<keyword evidence="4" id="KW-0808">Transferase</keyword>
<evidence type="ECO:0000256" key="3">
    <source>
        <dbReference type="ARBA" id="ARBA00022553"/>
    </source>
</evidence>
<evidence type="ECO:0000256" key="1">
    <source>
        <dbReference type="ARBA" id="ARBA00000085"/>
    </source>
</evidence>
<name>A0A0D1XGJ0_9PEZI</name>
<dbReference type="InterPro" id="IPR036097">
    <property type="entry name" value="HisK_dim/P_sf"/>
</dbReference>
<keyword evidence="5" id="KW-0418">Kinase</keyword>
<dbReference type="Pfam" id="PF02518">
    <property type="entry name" value="HATPase_c"/>
    <property type="match status" value="1"/>
</dbReference>
<dbReference type="EC" id="2.7.13.3" evidence="2"/>
<feature type="compositionally biased region" description="Basic residues" evidence="8">
    <location>
        <begin position="725"/>
        <end position="735"/>
    </location>
</feature>
<dbReference type="InterPro" id="IPR001789">
    <property type="entry name" value="Sig_transdc_resp-reg_receiver"/>
</dbReference>
<dbReference type="GO" id="GO:0009927">
    <property type="term" value="F:histidine phosphotransfer kinase activity"/>
    <property type="evidence" value="ECO:0007669"/>
    <property type="project" value="TreeGrafter"/>
</dbReference>
<protein>
    <recommendedName>
        <fullName evidence="2">histidine kinase</fullName>
        <ecNumber evidence="2">2.7.13.3</ecNumber>
    </recommendedName>
</protein>
<dbReference type="SUPFAM" id="SSF55874">
    <property type="entry name" value="ATPase domain of HSP90 chaperone/DNA topoisomerase II/histidine kinase"/>
    <property type="match status" value="1"/>
</dbReference>
<evidence type="ECO:0000256" key="7">
    <source>
        <dbReference type="SAM" id="Coils"/>
    </source>
</evidence>
<gene>
    <name evidence="11" type="ORF">PV09_07096</name>
</gene>
<feature type="region of interest" description="Disordered" evidence="8">
    <location>
        <begin position="381"/>
        <end position="414"/>
    </location>
</feature>
<dbReference type="Gene3D" id="1.10.287.130">
    <property type="match status" value="1"/>
</dbReference>
<dbReference type="FunFam" id="1.10.287.130:FF:000100">
    <property type="entry name" value="Sensor histidine kinase/response regulator"/>
    <property type="match status" value="1"/>
</dbReference>
<evidence type="ECO:0000256" key="2">
    <source>
        <dbReference type="ARBA" id="ARBA00012438"/>
    </source>
</evidence>
<dbReference type="STRING" id="253628.A0A0D1XGJ0"/>
<dbReference type="PRINTS" id="PR00344">
    <property type="entry name" value="BCTRLSENSOR"/>
</dbReference>
<dbReference type="PROSITE" id="PS50110">
    <property type="entry name" value="RESPONSE_REGULATORY"/>
    <property type="match status" value="1"/>
</dbReference>
<dbReference type="GeneID" id="27315069"/>
<dbReference type="AlphaFoldDB" id="A0A0D1XGJ0"/>
<feature type="region of interest" description="Disordered" evidence="8">
    <location>
        <begin position="1"/>
        <end position="37"/>
    </location>
</feature>
<dbReference type="InterPro" id="IPR004358">
    <property type="entry name" value="Sig_transdc_His_kin-like_C"/>
</dbReference>
<dbReference type="PROSITE" id="PS50109">
    <property type="entry name" value="HIS_KIN"/>
    <property type="match status" value="1"/>
</dbReference>
<keyword evidence="3 6" id="KW-0597">Phosphoprotein</keyword>
<dbReference type="OrthoDB" id="60033at2759"/>
<sequence>MSSMESGGADSGEKPPDYVERDDLTISRPGKAGAVGKGDEVFSSEVRRLFEAAENNGIERLTKLKANLKAARTAEEFWPMATRGLAELSGAQYAFISKRMLVDDEDATVEMPPFGAPGSCLMSQALYFNDGHGQSGNPLNVKYQVYGCPCEHMKHNRVLLIPERLGEIFPNNPNASMFVVPVEAYLGVPLFDDEGKCFAHFGVMWSKEGVEKLRLSWAFVEMMFHALEDALLSGFLERGRFASSLKSVTRPNAVIPHEAIPGAQSLKPYARNLSHELRTPMQGVVGMLDVMYATVQEATEGQRDKQLRATLENLKENIEVAQDSSRRAVEAADNVVHAYDMGMGVPETPVVHLTVEEDSVDGTRLPRREKRPEIVVTGENVPINFKGHKRRRESRSTSRSSSTKQRRVEPAQEPQFVLNEYAPATYPNFTDSGSRALPVPTSPTMAHLESSEQASIPPGLRHTNLRDLLQFLINDLLKVGGRPESAIALEIDGGEDIEVRVRTQSGEEKIKHIRWVVESSVPDTILIEEQSLVKVISSVYSNAIKFTEEGSIFLHAWLNPKSRYIVIRVRDTGVGIREEFVPRLFLPFSKEDDSLTRMSEGLGLGLMVAKGLARKLGGDLTLVRTQASGPARGSEFEIRVPMTPSDIASRPSTPSGSPAPSHRSRRSTVEDDLQDFNRTRSGSIRSAQNSLMSESKRHSNTSPTRSNQTPSPPRTSNGNITNPHRVTKVPRRSSPSKRNSDFDRTLAQRFPLRFLVVEDNKINRKLLVNMLHKLGYRDVHEAYDGSHAVRQMDALRGEIDVVLMDLWMPYMDGYEASERILKMTWDPPLSEPLEGEARSNGHRKPNVPTVLAVTADVTDGALERAAAVGMKGFLTKPFKMVDLERLILEYCATRHSD</sequence>
<feature type="modified residue" description="4-aspartylphosphate" evidence="6">
    <location>
        <position position="805"/>
    </location>
</feature>
<dbReference type="InParanoid" id="A0A0D1XGJ0"/>
<organism evidence="11 12">
    <name type="scientific">Verruconis gallopava</name>
    <dbReference type="NCBI Taxonomy" id="253628"/>
    <lineage>
        <taxon>Eukaryota</taxon>
        <taxon>Fungi</taxon>
        <taxon>Dikarya</taxon>
        <taxon>Ascomycota</taxon>
        <taxon>Pezizomycotina</taxon>
        <taxon>Dothideomycetes</taxon>
        <taxon>Pleosporomycetidae</taxon>
        <taxon>Venturiales</taxon>
        <taxon>Sympoventuriaceae</taxon>
        <taxon>Verruconis</taxon>
    </lineage>
</organism>
<dbReference type="SUPFAM" id="SSF47384">
    <property type="entry name" value="Homodimeric domain of signal transducing histidine kinase"/>
    <property type="match status" value="1"/>
</dbReference>
<feature type="compositionally biased region" description="Polar residues" evidence="8">
    <location>
        <begin position="700"/>
        <end position="724"/>
    </location>
</feature>
<evidence type="ECO:0000256" key="8">
    <source>
        <dbReference type="SAM" id="MobiDB-lite"/>
    </source>
</evidence>
<feature type="domain" description="Response regulatory" evidence="10">
    <location>
        <begin position="753"/>
        <end position="891"/>
    </location>
</feature>
<keyword evidence="7" id="KW-0175">Coiled coil</keyword>
<dbReference type="InterPro" id="IPR036890">
    <property type="entry name" value="HATPase_C_sf"/>
</dbReference>
<keyword evidence="12" id="KW-1185">Reference proteome</keyword>
<dbReference type="HOGENOM" id="CLU_005360_0_0_1"/>
<feature type="domain" description="Histidine kinase" evidence="9">
    <location>
        <begin position="528"/>
        <end position="644"/>
    </location>
</feature>
<proteinExistence type="predicted"/>
<dbReference type="Proteomes" id="UP000053259">
    <property type="component" value="Unassembled WGS sequence"/>
</dbReference>
<evidence type="ECO:0000313" key="11">
    <source>
        <dbReference type="EMBL" id="KIW01321.1"/>
    </source>
</evidence>
<evidence type="ECO:0000256" key="6">
    <source>
        <dbReference type="PROSITE-ProRule" id="PRU00169"/>
    </source>
</evidence>
<accession>A0A0D1XGJ0</accession>
<dbReference type="PANTHER" id="PTHR43047:SF2">
    <property type="entry name" value="HISTIDINE KINASE M7"/>
    <property type="match status" value="1"/>
</dbReference>
<feature type="compositionally biased region" description="Polar residues" evidence="8">
    <location>
        <begin position="679"/>
        <end position="693"/>
    </location>
</feature>
<dbReference type="Gene3D" id="3.40.50.2300">
    <property type="match status" value="1"/>
</dbReference>
<evidence type="ECO:0000259" key="9">
    <source>
        <dbReference type="PROSITE" id="PS50109"/>
    </source>
</evidence>
<dbReference type="InterPro" id="IPR005467">
    <property type="entry name" value="His_kinase_dom"/>
</dbReference>
<feature type="region of interest" description="Disordered" evidence="8">
    <location>
        <begin position="627"/>
        <end position="742"/>
    </location>
</feature>
<dbReference type="SMART" id="SM00387">
    <property type="entry name" value="HATPase_c"/>
    <property type="match status" value="1"/>
</dbReference>
<dbReference type="PANTHER" id="PTHR43047">
    <property type="entry name" value="TWO-COMPONENT HISTIDINE PROTEIN KINASE"/>
    <property type="match status" value="1"/>
</dbReference>
<dbReference type="RefSeq" id="XP_016211190.1">
    <property type="nucleotide sequence ID" value="XM_016360818.1"/>
</dbReference>
<dbReference type="InterPro" id="IPR003661">
    <property type="entry name" value="HisK_dim/P_dom"/>
</dbReference>
<comment type="catalytic activity">
    <reaction evidence="1">
        <text>ATP + protein L-histidine = ADP + protein N-phospho-L-histidine.</text>
        <dbReference type="EC" id="2.7.13.3"/>
    </reaction>
</comment>
<dbReference type="CDD" id="cd00082">
    <property type="entry name" value="HisKA"/>
    <property type="match status" value="1"/>
</dbReference>
<dbReference type="Pfam" id="PF00072">
    <property type="entry name" value="Response_reg"/>
    <property type="match status" value="1"/>
</dbReference>
<dbReference type="Gene3D" id="3.30.565.10">
    <property type="entry name" value="Histidine kinase-like ATPase, C-terminal domain"/>
    <property type="match status" value="1"/>
</dbReference>